<keyword evidence="3" id="KW-1185">Reference proteome</keyword>
<dbReference type="GO" id="GO:0003677">
    <property type="term" value="F:DNA binding"/>
    <property type="evidence" value="ECO:0007669"/>
    <property type="project" value="InterPro"/>
</dbReference>
<proteinExistence type="predicted"/>
<dbReference type="InterPro" id="IPR046348">
    <property type="entry name" value="SIS_dom_sf"/>
</dbReference>
<feature type="domain" description="HTH rpiR-type" evidence="1">
    <location>
        <begin position="1"/>
        <end position="77"/>
    </location>
</feature>
<dbReference type="GO" id="GO:1901135">
    <property type="term" value="P:carbohydrate derivative metabolic process"/>
    <property type="evidence" value="ECO:0007669"/>
    <property type="project" value="InterPro"/>
</dbReference>
<dbReference type="SUPFAM" id="SSF46689">
    <property type="entry name" value="Homeodomain-like"/>
    <property type="match status" value="1"/>
</dbReference>
<dbReference type="InterPro" id="IPR047640">
    <property type="entry name" value="RpiR-like"/>
</dbReference>
<accession>A0A1A6C101</accession>
<dbReference type="GO" id="GO:0003700">
    <property type="term" value="F:DNA-binding transcription factor activity"/>
    <property type="evidence" value="ECO:0007669"/>
    <property type="project" value="InterPro"/>
</dbReference>
<evidence type="ECO:0000259" key="1">
    <source>
        <dbReference type="PROSITE" id="PS51071"/>
    </source>
</evidence>
<reference evidence="2 3" key="1">
    <citation type="journal article" date="2014" name="Genome Announc.">
        <title>Draft Genome Sequence of the Iron-Oxidizing, Acidophilic, and Halotolerant 'Thiobacillus prosperus' Type Strain DSM 5130.</title>
        <authorList>
            <person name="Ossandon F.J."/>
            <person name="Cardenas J.P."/>
            <person name="Corbett M."/>
            <person name="Quatrini R."/>
            <person name="Holmes D.S."/>
            <person name="Watkin E."/>
        </authorList>
    </citation>
    <scope>NUCLEOTIDE SEQUENCE [LARGE SCALE GENOMIC DNA]</scope>
    <source>
        <strain evidence="2 3">DSM 5130</strain>
    </source>
</reference>
<organism evidence="2 3">
    <name type="scientific">Acidihalobacter prosperus</name>
    <dbReference type="NCBI Taxonomy" id="160660"/>
    <lineage>
        <taxon>Bacteria</taxon>
        <taxon>Pseudomonadati</taxon>
        <taxon>Pseudomonadota</taxon>
        <taxon>Gammaproteobacteria</taxon>
        <taxon>Chromatiales</taxon>
        <taxon>Ectothiorhodospiraceae</taxon>
        <taxon>Acidihalobacter</taxon>
    </lineage>
</organism>
<dbReference type="Gene3D" id="1.10.10.10">
    <property type="entry name" value="Winged helix-like DNA-binding domain superfamily/Winged helix DNA-binding domain"/>
    <property type="match status" value="1"/>
</dbReference>
<name>A0A1A6C101_9GAMM</name>
<sequence length="283" mass="31360">MDWIGAEVGHDASFTKLEKRVAAYLTANPDALLVDTSRAIAERVGVSPMTVTRFFKKLGYENAAAARRKLKRQVYGPELSRIGNRFDLFRESKPPAGGDAVLQSGIAAIRRAFEVRSQPQWQRIVEAVAGADSVYVTGFQTMGYLARGFAMRLGYVRPGVHEIDGADGAYAGLLTDPAPRRALLIMDIFRYARNGPVLARAARARGVEVVVFCDEFCDWAADITPHVVALPSATPLFFRSDTGIHFSLSLLEQDVIDAYGEQRVREHMELLSEAQEWFGQYSK</sequence>
<dbReference type="OrthoDB" id="257751at2"/>
<gene>
    <name evidence="2" type="ORF">Thpro_022491</name>
</gene>
<dbReference type="RefSeq" id="WP_038090123.1">
    <property type="nucleotide sequence ID" value="NZ_JQSG02000006.1"/>
</dbReference>
<dbReference type="SUPFAM" id="SSF53697">
    <property type="entry name" value="SIS domain"/>
    <property type="match status" value="1"/>
</dbReference>
<dbReference type="InterPro" id="IPR000281">
    <property type="entry name" value="HTH_RpiR"/>
</dbReference>
<dbReference type="EMBL" id="JQSG02000006">
    <property type="protein sequence ID" value="OBS08241.1"/>
    <property type="molecule type" value="Genomic_DNA"/>
</dbReference>
<dbReference type="AlphaFoldDB" id="A0A1A6C101"/>
<evidence type="ECO:0000313" key="3">
    <source>
        <dbReference type="Proteomes" id="UP000029273"/>
    </source>
</evidence>
<evidence type="ECO:0000313" key="2">
    <source>
        <dbReference type="EMBL" id="OBS08241.1"/>
    </source>
</evidence>
<dbReference type="PANTHER" id="PTHR30514:SF18">
    <property type="entry name" value="RPIR-FAMILY TRANSCRIPTIONAL REGULATOR"/>
    <property type="match status" value="1"/>
</dbReference>
<comment type="caution">
    <text evidence="2">The sequence shown here is derived from an EMBL/GenBank/DDBJ whole genome shotgun (WGS) entry which is preliminary data.</text>
</comment>
<protein>
    <recommendedName>
        <fullName evidence="1">HTH rpiR-type domain-containing protein</fullName>
    </recommendedName>
</protein>
<dbReference type="Gene3D" id="3.40.50.10490">
    <property type="entry name" value="Glucose-6-phosphate isomerase like protein, domain 1"/>
    <property type="match status" value="1"/>
</dbReference>
<dbReference type="GO" id="GO:0097367">
    <property type="term" value="F:carbohydrate derivative binding"/>
    <property type="evidence" value="ECO:0007669"/>
    <property type="project" value="InterPro"/>
</dbReference>
<dbReference type="Pfam" id="PF01418">
    <property type="entry name" value="HTH_6"/>
    <property type="match status" value="1"/>
</dbReference>
<dbReference type="PANTHER" id="PTHR30514">
    <property type="entry name" value="GLUCOKINASE"/>
    <property type="match status" value="1"/>
</dbReference>
<dbReference type="InterPro" id="IPR036388">
    <property type="entry name" value="WH-like_DNA-bd_sf"/>
</dbReference>
<dbReference type="PROSITE" id="PS51071">
    <property type="entry name" value="HTH_RPIR"/>
    <property type="match status" value="1"/>
</dbReference>
<dbReference type="Proteomes" id="UP000029273">
    <property type="component" value="Unassembled WGS sequence"/>
</dbReference>
<dbReference type="InterPro" id="IPR009057">
    <property type="entry name" value="Homeodomain-like_sf"/>
</dbReference>